<accession>A0ABT4RIK7</accession>
<dbReference type="EMBL" id="JAPCID010000014">
    <property type="protein sequence ID" value="MDA0138130.1"/>
    <property type="molecule type" value="Genomic_DNA"/>
</dbReference>
<name>A0ABT4RIK7_9ACTN</name>
<dbReference type="Pfam" id="PF20964">
    <property type="entry name" value="DnaX_C"/>
    <property type="match status" value="1"/>
</dbReference>
<proteinExistence type="predicted"/>
<feature type="region of interest" description="Disordered" evidence="1">
    <location>
        <begin position="1"/>
        <end position="141"/>
    </location>
</feature>
<comment type="caution">
    <text evidence="3">The sequence shown here is derived from an EMBL/GenBank/DDBJ whole genome shotgun (WGS) entry which is preliminary data.</text>
</comment>
<evidence type="ECO:0000313" key="4">
    <source>
        <dbReference type="Proteomes" id="UP001147700"/>
    </source>
</evidence>
<evidence type="ECO:0000256" key="1">
    <source>
        <dbReference type="SAM" id="MobiDB-lite"/>
    </source>
</evidence>
<sequence>PTPAPAPAAPAASSPPDTEAPTPAPAPAAASSSPPASAPSSPRAEASSPPAAPSSPPAAALSPPPAEAPTPAAAATPAPPDASSSPPAPPSDGAPEHRYGSPPPARNVAPAYGVSASADDPRYESPPFIDPGAPPAAGEEPLRGRTAVEITAEVDGQPIQVRTTLPGAGNVAPEEAQQVADDAAAAVARDLATEADPTPAVAAVALVEPDVPAPAPSLGVSVDIGEHWQAVVSSLREGTPMLAAALDDCSPVPEGEDGLTLLWPEESAFLKKKAEAPANKDALVQAIRAVTGSSLRLAYELRAAGAPTPAAAALAAAPTLSDEDLVKRFMDEFDAELLPDEPEET</sequence>
<dbReference type="InterPro" id="IPR048448">
    <property type="entry name" value="DnaX-like_C"/>
</dbReference>
<gene>
    <name evidence="3" type="ORF">OJ962_11525</name>
</gene>
<feature type="compositionally biased region" description="Low complexity" evidence="1">
    <location>
        <begin position="9"/>
        <end position="49"/>
    </location>
</feature>
<keyword evidence="4" id="KW-1185">Reference proteome</keyword>
<organism evidence="3 4">
    <name type="scientific">Solirubrobacter deserti</name>
    <dbReference type="NCBI Taxonomy" id="2282478"/>
    <lineage>
        <taxon>Bacteria</taxon>
        <taxon>Bacillati</taxon>
        <taxon>Actinomycetota</taxon>
        <taxon>Thermoleophilia</taxon>
        <taxon>Solirubrobacterales</taxon>
        <taxon>Solirubrobacteraceae</taxon>
        <taxon>Solirubrobacter</taxon>
    </lineage>
</organism>
<evidence type="ECO:0000259" key="2">
    <source>
        <dbReference type="Pfam" id="PF20964"/>
    </source>
</evidence>
<feature type="compositionally biased region" description="Low complexity" evidence="1">
    <location>
        <begin position="69"/>
        <end position="85"/>
    </location>
</feature>
<reference evidence="3" key="1">
    <citation type="submission" date="2022-10" db="EMBL/GenBank/DDBJ databases">
        <title>The WGS of Solirubrobacter sp. CPCC 204708.</title>
        <authorList>
            <person name="Jiang Z."/>
        </authorList>
    </citation>
    <scope>NUCLEOTIDE SEQUENCE</scope>
    <source>
        <strain evidence="3">CPCC 204708</strain>
    </source>
</reference>
<protein>
    <recommendedName>
        <fullName evidence="2">DNA polymerase III subunit tau-like C-terminal domain-containing protein</fullName>
    </recommendedName>
</protein>
<feature type="non-terminal residue" evidence="3">
    <location>
        <position position="1"/>
    </location>
</feature>
<feature type="domain" description="DNA polymerase III subunit tau-like C-terminal" evidence="2">
    <location>
        <begin position="223"/>
        <end position="303"/>
    </location>
</feature>
<dbReference type="Proteomes" id="UP001147700">
    <property type="component" value="Unassembled WGS sequence"/>
</dbReference>
<feature type="compositionally biased region" description="Pro residues" evidence="1">
    <location>
        <begin position="50"/>
        <end position="68"/>
    </location>
</feature>
<evidence type="ECO:0000313" key="3">
    <source>
        <dbReference type="EMBL" id="MDA0138130.1"/>
    </source>
</evidence>